<dbReference type="EMBL" id="FTOI01000003">
    <property type="protein sequence ID" value="SIS62406.1"/>
    <property type="molecule type" value="Genomic_DNA"/>
</dbReference>
<organism evidence="5 6">
    <name type="scientific">Kaistella chaponensis</name>
    <dbReference type="NCBI Taxonomy" id="713588"/>
    <lineage>
        <taxon>Bacteria</taxon>
        <taxon>Pseudomonadati</taxon>
        <taxon>Bacteroidota</taxon>
        <taxon>Flavobacteriia</taxon>
        <taxon>Flavobacteriales</taxon>
        <taxon>Weeksellaceae</taxon>
        <taxon>Chryseobacterium group</taxon>
        <taxon>Kaistella</taxon>
    </lineage>
</organism>
<keyword evidence="6" id="KW-1185">Reference proteome</keyword>
<protein>
    <submittedName>
        <fullName evidence="5">AraC-type DNA-binding protein</fullName>
    </submittedName>
</protein>
<evidence type="ECO:0000256" key="1">
    <source>
        <dbReference type="SAM" id="Coils"/>
    </source>
</evidence>
<feature type="transmembrane region" description="Helical" evidence="2">
    <location>
        <begin position="385"/>
        <end position="404"/>
    </location>
</feature>
<dbReference type="GO" id="GO:0043565">
    <property type="term" value="F:sequence-specific DNA binding"/>
    <property type="evidence" value="ECO:0007669"/>
    <property type="project" value="InterPro"/>
</dbReference>
<dbReference type="GO" id="GO:0003700">
    <property type="term" value="F:DNA-binding transcription factor activity"/>
    <property type="evidence" value="ECO:0007669"/>
    <property type="project" value="InterPro"/>
</dbReference>
<evidence type="ECO:0000313" key="6">
    <source>
        <dbReference type="Proteomes" id="UP000185839"/>
    </source>
</evidence>
<feature type="coiled-coil region" evidence="1">
    <location>
        <begin position="408"/>
        <end position="435"/>
    </location>
</feature>
<dbReference type="SUPFAM" id="SSF48452">
    <property type="entry name" value="TPR-like"/>
    <property type="match status" value="1"/>
</dbReference>
<dbReference type="AlphaFoldDB" id="A0A1N7KLL4"/>
<evidence type="ECO:0000256" key="2">
    <source>
        <dbReference type="SAM" id="Phobius"/>
    </source>
</evidence>
<feature type="chain" id="PRO_5012456003" evidence="3">
    <location>
        <begin position="24"/>
        <end position="575"/>
    </location>
</feature>
<proteinExistence type="predicted"/>
<dbReference type="Gene3D" id="1.10.10.60">
    <property type="entry name" value="Homeodomain-like"/>
    <property type="match status" value="1"/>
</dbReference>
<keyword evidence="2" id="KW-0472">Membrane</keyword>
<dbReference type="InterPro" id="IPR011990">
    <property type="entry name" value="TPR-like_helical_dom_sf"/>
</dbReference>
<dbReference type="Pfam" id="PF12833">
    <property type="entry name" value="HTH_18"/>
    <property type="match status" value="1"/>
</dbReference>
<feature type="signal peptide" evidence="3">
    <location>
        <begin position="1"/>
        <end position="23"/>
    </location>
</feature>
<dbReference type="STRING" id="713588.SAMN05421789_103264"/>
<evidence type="ECO:0000259" key="4">
    <source>
        <dbReference type="PROSITE" id="PS01124"/>
    </source>
</evidence>
<accession>A0A1N7KLL4</accession>
<name>A0A1N7KLL4_9FLAO</name>
<feature type="domain" description="HTH araC/xylS-type" evidence="4">
    <location>
        <begin position="462"/>
        <end position="570"/>
    </location>
</feature>
<reference evidence="6" key="1">
    <citation type="submission" date="2017-01" db="EMBL/GenBank/DDBJ databases">
        <authorList>
            <person name="Varghese N."/>
            <person name="Submissions S."/>
        </authorList>
    </citation>
    <scope>NUCLEOTIDE SEQUENCE [LARGE SCALE GENOMIC DNA]</scope>
    <source>
        <strain evidence="6">DSM 23145</strain>
    </source>
</reference>
<evidence type="ECO:0000313" key="5">
    <source>
        <dbReference type="EMBL" id="SIS62406.1"/>
    </source>
</evidence>
<evidence type="ECO:0000256" key="3">
    <source>
        <dbReference type="SAM" id="SignalP"/>
    </source>
</evidence>
<keyword evidence="3" id="KW-0732">Signal</keyword>
<dbReference type="SMART" id="SM00342">
    <property type="entry name" value="HTH_ARAC"/>
    <property type="match status" value="1"/>
</dbReference>
<dbReference type="InterPro" id="IPR018060">
    <property type="entry name" value="HTH_AraC"/>
</dbReference>
<dbReference type="Proteomes" id="UP000185839">
    <property type="component" value="Unassembled WGS sequence"/>
</dbReference>
<gene>
    <name evidence="5" type="ORF">SAMN05421789_103264</name>
</gene>
<keyword evidence="2" id="KW-0812">Transmembrane</keyword>
<dbReference type="Gene3D" id="1.25.40.10">
    <property type="entry name" value="Tetratricopeptide repeat domain"/>
    <property type="match status" value="1"/>
</dbReference>
<keyword evidence="5" id="KW-0238">DNA-binding</keyword>
<sequence>MKLNSIFCLIILFFLNFSTNYNAQSLVNANLTNEQIEKKIDEYNNKDPKKTWELINFYIQKSKKEKNKEALFYAYRYASITKTYPLNIKYADSALMTSKESKDKKIVLDAYLNRGNINMAEEFYQKALDDILVANKLSQESGNDYVFNKTIYYIAQNKIYLGQYEDANKEILNCLKFFKDNLQSNTSLGKNYQIYYIYSLMSLIDSNTKLGHFEQNKILLKEAFEYLKKSKLSQYIPYFISSEGTDAYHAKDYTTAISKLSEAIRLYDDQWEHNTEIFYLGLSYWNTGKQKLAVKYLEEIDKHYNKTKKLDPQFRSAYEILIKYYHSTGDTKKQLEYINKLMFLDRSYEKNYKYLYSRIAKEYDTKKLISEKNRIENSLENQRTIFISLVTLMIITFLFFGYRIQKEKKNYKKRFDEIIAQQNNAEKEYEKLLVESVTYEHQQKFDYEFYNKIPGLNPVFVENILKELEIFENENKFLDSQVSQRSLSENLGTNSTYFSKIINTYKGKNFALYISDLRLDFIIDHLKNDVKYINKDVKELASIAGFSSAENFSDHFRRKFDLKPSVFIKLMKDKL</sequence>
<keyword evidence="2" id="KW-1133">Transmembrane helix</keyword>
<keyword evidence="1" id="KW-0175">Coiled coil</keyword>
<dbReference type="PROSITE" id="PS01124">
    <property type="entry name" value="HTH_ARAC_FAMILY_2"/>
    <property type="match status" value="1"/>
</dbReference>